<keyword evidence="1" id="KW-1133">Transmembrane helix</keyword>
<feature type="transmembrane region" description="Helical" evidence="1">
    <location>
        <begin position="12"/>
        <end position="37"/>
    </location>
</feature>
<comment type="caution">
    <text evidence="2">The sequence shown here is derived from an EMBL/GenBank/DDBJ whole genome shotgun (WGS) entry which is preliminary data.</text>
</comment>
<evidence type="ECO:0000256" key="1">
    <source>
        <dbReference type="SAM" id="Phobius"/>
    </source>
</evidence>
<reference evidence="2" key="1">
    <citation type="journal article" date="2015" name="Nature">
        <title>Complex archaea that bridge the gap between prokaryotes and eukaryotes.</title>
        <authorList>
            <person name="Spang A."/>
            <person name="Saw J.H."/>
            <person name="Jorgensen S.L."/>
            <person name="Zaremba-Niedzwiedzka K."/>
            <person name="Martijn J."/>
            <person name="Lind A.E."/>
            <person name="van Eijk R."/>
            <person name="Schleper C."/>
            <person name="Guy L."/>
            <person name="Ettema T.J."/>
        </authorList>
    </citation>
    <scope>NUCLEOTIDE SEQUENCE</scope>
</reference>
<evidence type="ECO:0000313" key="2">
    <source>
        <dbReference type="EMBL" id="KKN73982.1"/>
    </source>
</evidence>
<keyword evidence="1" id="KW-0472">Membrane</keyword>
<dbReference type="EMBL" id="LAZR01000334">
    <property type="protein sequence ID" value="KKN73982.1"/>
    <property type="molecule type" value="Genomic_DNA"/>
</dbReference>
<organism evidence="2">
    <name type="scientific">marine sediment metagenome</name>
    <dbReference type="NCBI Taxonomy" id="412755"/>
    <lineage>
        <taxon>unclassified sequences</taxon>
        <taxon>metagenomes</taxon>
        <taxon>ecological metagenomes</taxon>
    </lineage>
</organism>
<dbReference type="AlphaFoldDB" id="A0A0F9TGE9"/>
<protein>
    <submittedName>
        <fullName evidence="2">Uncharacterized protein</fullName>
    </submittedName>
</protein>
<sequence length="38" mass="4203">MNIQCSRRDLILALFIIIFISLILAGLIVGFMLLVGIV</sequence>
<name>A0A0F9TGE9_9ZZZZ</name>
<proteinExistence type="predicted"/>
<keyword evidence="1" id="KW-0812">Transmembrane</keyword>
<gene>
    <name evidence="2" type="ORF">LCGC14_0395480</name>
</gene>
<accession>A0A0F9TGE9</accession>